<dbReference type="PANTHER" id="PTHR37290">
    <property type="entry name" value="INNER MEMBRANE PROTEIN YIAA-RELATED"/>
    <property type="match status" value="1"/>
</dbReference>
<dbReference type="Pfam" id="PF05360">
    <property type="entry name" value="YiaAB"/>
    <property type="match status" value="1"/>
</dbReference>
<keyword evidence="1" id="KW-1133">Transmembrane helix</keyword>
<name>A0ABP4BDF4_9ACTN</name>
<dbReference type="RefSeq" id="WP_344240394.1">
    <property type="nucleotide sequence ID" value="NZ_BAAAHH010000008.1"/>
</dbReference>
<gene>
    <name evidence="3" type="ORF">GCM10009550_26650</name>
</gene>
<organism evidence="3 4">
    <name type="scientific">Actinocorallia libanotica</name>
    <dbReference type="NCBI Taxonomy" id="46162"/>
    <lineage>
        <taxon>Bacteria</taxon>
        <taxon>Bacillati</taxon>
        <taxon>Actinomycetota</taxon>
        <taxon>Actinomycetes</taxon>
        <taxon>Streptosporangiales</taxon>
        <taxon>Thermomonosporaceae</taxon>
        <taxon>Actinocorallia</taxon>
    </lineage>
</organism>
<feature type="domain" description="YiaAB two helix" evidence="2">
    <location>
        <begin position="13"/>
        <end position="65"/>
    </location>
</feature>
<sequence>MAPASRNITSNAFFFQAALSFLISFAAVGLGIVYLPVDMWVRGFLGIAMLYVITSTFTLAKCVRDRQEMAALERVAGGAPYYGS</sequence>
<comment type="caution">
    <text evidence="3">The sequence shown here is derived from an EMBL/GenBank/DDBJ whole genome shotgun (WGS) entry which is preliminary data.</text>
</comment>
<dbReference type="InterPro" id="IPR008024">
    <property type="entry name" value="YiaAB"/>
</dbReference>
<evidence type="ECO:0000313" key="4">
    <source>
        <dbReference type="Proteomes" id="UP001500665"/>
    </source>
</evidence>
<dbReference type="InterPro" id="IPR038972">
    <property type="entry name" value="YiaA-like"/>
</dbReference>
<accession>A0ABP4BDF4</accession>
<keyword evidence="4" id="KW-1185">Reference proteome</keyword>
<evidence type="ECO:0000313" key="3">
    <source>
        <dbReference type="EMBL" id="GAA0949351.1"/>
    </source>
</evidence>
<feature type="transmembrane region" description="Helical" evidence="1">
    <location>
        <begin position="12"/>
        <end position="34"/>
    </location>
</feature>
<feature type="transmembrane region" description="Helical" evidence="1">
    <location>
        <begin position="40"/>
        <end position="60"/>
    </location>
</feature>
<evidence type="ECO:0000256" key="1">
    <source>
        <dbReference type="SAM" id="Phobius"/>
    </source>
</evidence>
<evidence type="ECO:0000259" key="2">
    <source>
        <dbReference type="Pfam" id="PF05360"/>
    </source>
</evidence>
<proteinExistence type="predicted"/>
<protein>
    <recommendedName>
        <fullName evidence="2">YiaAB two helix domain-containing protein</fullName>
    </recommendedName>
</protein>
<keyword evidence="1" id="KW-0472">Membrane</keyword>
<dbReference type="Proteomes" id="UP001500665">
    <property type="component" value="Unassembled WGS sequence"/>
</dbReference>
<dbReference type="PANTHER" id="PTHR37290:SF1">
    <property type="entry name" value="INNER MEMBRANE PROTEIN YIAA"/>
    <property type="match status" value="1"/>
</dbReference>
<reference evidence="4" key="1">
    <citation type="journal article" date="2019" name="Int. J. Syst. Evol. Microbiol.">
        <title>The Global Catalogue of Microorganisms (GCM) 10K type strain sequencing project: providing services to taxonomists for standard genome sequencing and annotation.</title>
        <authorList>
            <consortium name="The Broad Institute Genomics Platform"/>
            <consortium name="The Broad Institute Genome Sequencing Center for Infectious Disease"/>
            <person name="Wu L."/>
            <person name="Ma J."/>
        </authorList>
    </citation>
    <scope>NUCLEOTIDE SEQUENCE [LARGE SCALE GENOMIC DNA]</scope>
    <source>
        <strain evidence="4">JCM 10696</strain>
    </source>
</reference>
<dbReference type="EMBL" id="BAAAHH010000008">
    <property type="protein sequence ID" value="GAA0949351.1"/>
    <property type="molecule type" value="Genomic_DNA"/>
</dbReference>
<keyword evidence="1" id="KW-0812">Transmembrane</keyword>